<gene>
    <name evidence="10" type="ORF">B0T14DRAFT_426181</name>
</gene>
<evidence type="ECO:0000256" key="3">
    <source>
        <dbReference type="ARBA" id="ARBA00022679"/>
    </source>
</evidence>
<evidence type="ECO:0000256" key="8">
    <source>
        <dbReference type="ARBA" id="ARBA00048679"/>
    </source>
</evidence>
<keyword evidence="2" id="KW-0723">Serine/threonine-protein kinase</keyword>
<keyword evidence="11" id="KW-1185">Reference proteome</keyword>
<dbReference type="Gene3D" id="1.10.510.10">
    <property type="entry name" value="Transferase(Phosphotransferase) domain 1"/>
    <property type="match status" value="1"/>
</dbReference>
<protein>
    <recommendedName>
        <fullName evidence="1">non-specific serine/threonine protein kinase</fullName>
        <ecNumber evidence="1">2.7.11.1</ecNumber>
    </recommendedName>
</protein>
<comment type="catalytic activity">
    <reaction evidence="8">
        <text>L-seryl-[protein] + ATP = O-phospho-L-seryl-[protein] + ADP + H(+)</text>
        <dbReference type="Rhea" id="RHEA:17989"/>
        <dbReference type="Rhea" id="RHEA-COMP:9863"/>
        <dbReference type="Rhea" id="RHEA-COMP:11604"/>
        <dbReference type="ChEBI" id="CHEBI:15378"/>
        <dbReference type="ChEBI" id="CHEBI:29999"/>
        <dbReference type="ChEBI" id="CHEBI:30616"/>
        <dbReference type="ChEBI" id="CHEBI:83421"/>
        <dbReference type="ChEBI" id="CHEBI:456216"/>
        <dbReference type="EC" id="2.7.11.1"/>
    </reaction>
</comment>
<evidence type="ECO:0000256" key="6">
    <source>
        <dbReference type="ARBA" id="ARBA00022840"/>
    </source>
</evidence>
<dbReference type="EMBL" id="JAULSU010000003">
    <property type="protein sequence ID" value="KAK0624073.1"/>
    <property type="molecule type" value="Genomic_DNA"/>
</dbReference>
<dbReference type="EC" id="2.7.11.1" evidence="1"/>
<dbReference type="SMART" id="SM00220">
    <property type="entry name" value="S_TKc"/>
    <property type="match status" value="1"/>
</dbReference>
<dbReference type="SUPFAM" id="SSF56112">
    <property type="entry name" value="Protein kinase-like (PK-like)"/>
    <property type="match status" value="1"/>
</dbReference>
<evidence type="ECO:0000256" key="1">
    <source>
        <dbReference type="ARBA" id="ARBA00012513"/>
    </source>
</evidence>
<keyword evidence="4" id="KW-0547">Nucleotide-binding</keyword>
<evidence type="ECO:0000256" key="4">
    <source>
        <dbReference type="ARBA" id="ARBA00022741"/>
    </source>
</evidence>
<evidence type="ECO:0000259" key="9">
    <source>
        <dbReference type="PROSITE" id="PS50011"/>
    </source>
</evidence>
<evidence type="ECO:0000256" key="7">
    <source>
        <dbReference type="ARBA" id="ARBA00047899"/>
    </source>
</evidence>
<organism evidence="10 11">
    <name type="scientific">Immersiella caudata</name>
    <dbReference type="NCBI Taxonomy" id="314043"/>
    <lineage>
        <taxon>Eukaryota</taxon>
        <taxon>Fungi</taxon>
        <taxon>Dikarya</taxon>
        <taxon>Ascomycota</taxon>
        <taxon>Pezizomycotina</taxon>
        <taxon>Sordariomycetes</taxon>
        <taxon>Sordariomycetidae</taxon>
        <taxon>Sordariales</taxon>
        <taxon>Lasiosphaeriaceae</taxon>
        <taxon>Immersiella</taxon>
    </lineage>
</organism>
<feature type="domain" description="Protein kinase" evidence="9">
    <location>
        <begin position="64"/>
        <end position="444"/>
    </location>
</feature>
<keyword evidence="3" id="KW-0808">Transferase</keyword>
<keyword evidence="6" id="KW-0067">ATP-binding</keyword>
<dbReference type="Gene3D" id="3.30.200.20">
    <property type="entry name" value="Phosphorylase Kinase, domain 1"/>
    <property type="match status" value="1"/>
</dbReference>
<accession>A0AA39WYN6</accession>
<reference evidence="10" key="1">
    <citation type="submission" date="2023-06" db="EMBL/GenBank/DDBJ databases">
        <title>Genome-scale phylogeny and comparative genomics of the fungal order Sordariales.</title>
        <authorList>
            <consortium name="Lawrence Berkeley National Laboratory"/>
            <person name="Hensen N."/>
            <person name="Bonometti L."/>
            <person name="Westerberg I."/>
            <person name="Brannstrom I.O."/>
            <person name="Guillou S."/>
            <person name="Cros-Aarteil S."/>
            <person name="Calhoun S."/>
            <person name="Haridas S."/>
            <person name="Kuo A."/>
            <person name="Mondo S."/>
            <person name="Pangilinan J."/>
            <person name="Riley R."/>
            <person name="Labutti K."/>
            <person name="Andreopoulos B."/>
            <person name="Lipzen A."/>
            <person name="Chen C."/>
            <person name="Yanf M."/>
            <person name="Daum C."/>
            <person name="Ng V."/>
            <person name="Clum A."/>
            <person name="Steindorff A."/>
            <person name="Ohm R."/>
            <person name="Martin F."/>
            <person name="Silar P."/>
            <person name="Natvig D."/>
            <person name="Lalanne C."/>
            <person name="Gautier V."/>
            <person name="Ament-Velasquez S.L."/>
            <person name="Kruys A."/>
            <person name="Hutchinson M.I."/>
            <person name="Powell A.J."/>
            <person name="Barry K."/>
            <person name="Miller A.N."/>
            <person name="Grigoriev I.V."/>
            <person name="Debuchy R."/>
            <person name="Gladieux P."/>
            <person name="Thoren M.H."/>
            <person name="Johannesson H."/>
        </authorList>
    </citation>
    <scope>NUCLEOTIDE SEQUENCE</scope>
    <source>
        <strain evidence="10">CBS 606.72</strain>
    </source>
</reference>
<evidence type="ECO:0000256" key="2">
    <source>
        <dbReference type="ARBA" id="ARBA00022527"/>
    </source>
</evidence>
<dbReference type="AlphaFoldDB" id="A0AA39WYN6"/>
<dbReference type="InterPro" id="IPR011009">
    <property type="entry name" value="Kinase-like_dom_sf"/>
</dbReference>
<comment type="caution">
    <text evidence="10">The sequence shown here is derived from an EMBL/GenBank/DDBJ whole genome shotgun (WGS) entry which is preliminary data.</text>
</comment>
<evidence type="ECO:0000313" key="10">
    <source>
        <dbReference type="EMBL" id="KAK0624073.1"/>
    </source>
</evidence>
<dbReference type="PANTHER" id="PTHR47634:SF9">
    <property type="entry name" value="PROTEIN KINASE DOMAIN-CONTAINING PROTEIN-RELATED"/>
    <property type="match status" value="1"/>
</dbReference>
<proteinExistence type="predicted"/>
<comment type="catalytic activity">
    <reaction evidence="7">
        <text>L-threonyl-[protein] + ATP = O-phospho-L-threonyl-[protein] + ADP + H(+)</text>
        <dbReference type="Rhea" id="RHEA:46608"/>
        <dbReference type="Rhea" id="RHEA-COMP:11060"/>
        <dbReference type="Rhea" id="RHEA-COMP:11605"/>
        <dbReference type="ChEBI" id="CHEBI:15378"/>
        <dbReference type="ChEBI" id="CHEBI:30013"/>
        <dbReference type="ChEBI" id="CHEBI:30616"/>
        <dbReference type="ChEBI" id="CHEBI:61977"/>
        <dbReference type="ChEBI" id="CHEBI:456216"/>
        <dbReference type="EC" id="2.7.11.1"/>
    </reaction>
</comment>
<evidence type="ECO:0000256" key="5">
    <source>
        <dbReference type="ARBA" id="ARBA00022777"/>
    </source>
</evidence>
<dbReference type="GO" id="GO:0050684">
    <property type="term" value="P:regulation of mRNA processing"/>
    <property type="evidence" value="ECO:0007669"/>
    <property type="project" value="TreeGrafter"/>
</dbReference>
<dbReference type="InterPro" id="IPR000719">
    <property type="entry name" value="Prot_kinase_dom"/>
</dbReference>
<dbReference type="GO" id="GO:0005524">
    <property type="term" value="F:ATP binding"/>
    <property type="evidence" value="ECO:0007669"/>
    <property type="project" value="UniProtKB-KW"/>
</dbReference>
<dbReference type="Pfam" id="PF00069">
    <property type="entry name" value="Pkinase"/>
    <property type="match status" value="1"/>
</dbReference>
<sequence>MASYEDDENPDSLTGLDIAEENVVEFKSNGLRLELAPFELEHIYDYEPGGSHPVHLGDVLADAYRIIHKLGHGGCATVWLARDLRTCGAPKYVALKIIQSDASGDDCPELLLYRLVEDGKSLPNICLPLVHFRFDGPNGSHLCFVYPVLGPWVSKGVFYAAENLEDILRGICRQVTEAVASLHAAGICHGDLRPHNILHPITGLDGLPESEVLCILGEPRKNPVLDPAGQENTTRTAPRYLVYPVDWSSVNIDDFISKSAQLIDFGESFTTVGPPEDLGIPGPYRSLELILDPRVFGIHSDLWALGCTLFEIRTGRKLIESFEDEDDGYLDAMCQILGKFPEPWWSNWQGRVGIYKDEADENGRALLVKEHPPEERNFHQSVAHDAKSILDRLGPGVWYELGGWFHAEIEGEERRLFADLLKRLVVYRPEDRMSAAEVLKHEWFVKYGKE</sequence>
<evidence type="ECO:0000313" key="11">
    <source>
        <dbReference type="Proteomes" id="UP001175000"/>
    </source>
</evidence>
<dbReference type="Proteomes" id="UP001175000">
    <property type="component" value="Unassembled WGS sequence"/>
</dbReference>
<name>A0AA39WYN6_9PEZI</name>
<dbReference type="GO" id="GO:0004674">
    <property type="term" value="F:protein serine/threonine kinase activity"/>
    <property type="evidence" value="ECO:0007669"/>
    <property type="project" value="UniProtKB-KW"/>
</dbReference>
<dbReference type="Pfam" id="PF06293">
    <property type="entry name" value="Kdo"/>
    <property type="match status" value="1"/>
</dbReference>
<keyword evidence="5 10" id="KW-0418">Kinase</keyword>
<dbReference type="GO" id="GO:0000245">
    <property type="term" value="P:spliceosomal complex assembly"/>
    <property type="evidence" value="ECO:0007669"/>
    <property type="project" value="TreeGrafter"/>
</dbReference>
<dbReference type="InterPro" id="IPR051334">
    <property type="entry name" value="SRPK"/>
</dbReference>
<dbReference type="PANTHER" id="PTHR47634">
    <property type="entry name" value="PROTEIN KINASE DOMAIN-CONTAINING PROTEIN-RELATED"/>
    <property type="match status" value="1"/>
</dbReference>
<dbReference type="PROSITE" id="PS50011">
    <property type="entry name" value="PROTEIN_KINASE_DOM"/>
    <property type="match status" value="1"/>
</dbReference>